<dbReference type="InterPro" id="IPR018313">
    <property type="entry name" value="SBP_3_CS"/>
</dbReference>
<feature type="region of interest" description="Disordered" evidence="5">
    <location>
        <begin position="26"/>
        <end position="45"/>
    </location>
</feature>
<comment type="subcellular location">
    <subcellularLocation>
        <location evidence="1">Cell envelope</location>
    </subcellularLocation>
</comment>
<dbReference type="Proteomes" id="UP000235739">
    <property type="component" value="Unassembled WGS sequence"/>
</dbReference>
<dbReference type="PROSITE" id="PS01039">
    <property type="entry name" value="SBP_BACTERIAL_3"/>
    <property type="match status" value="1"/>
</dbReference>
<feature type="chain" id="PRO_5038687955" evidence="6">
    <location>
        <begin position="23"/>
        <end position="275"/>
    </location>
</feature>
<accession>A0A2N7S1Y3</accession>
<evidence type="ECO:0000313" key="8">
    <source>
        <dbReference type="EMBL" id="PMQ20144.1"/>
    </source>
</evidence>
<dbReference type="PANTHER" id="PTHR35936:SF34">
    <property type="entry name" value="ABC TRANSPORTER EXTRACELLULAR-BINDING PROTEIN YCKB-RELATED"/>
    <property type="match status" value="1"/>
</dbReference>
<dbReference type="CDD" id="cd13711">
    <property type="entry name" value="PBP2_Ngo0372_TcyA"/>
    <property type="match status" value="1"/>
</dbReference>
<dbReference type="GO" id="GO:0030313">
    <property type="term" value="C:cell envelope"/>
    <property type="evidence" value="ECO:0007669"/>
    <property type="project" value="UniProtKB-SubCell"/>
</dbReference>
<evidence type="ECO:0000259" key="7">
    <source>
        <dbReference type="SMART" id="SM00062"/>
    </source>
</evidence>
<name>A0A2N7S1Y3_9MICC</name>
<gene>
    <name evidence="8" type="ORF">CIK84_00480</name>
</gene>
<organism evidence="8 9">
    <name type="scientific">Glutamicibacter arilaitensis</name>
    <dbReference type="NCBI Taxonomy" id="256701"/>
    <lineage>
        <taxon>Bacteria</taxon>
        <taxon>Bacillati</taxon>
        <taxon>Actinomycetota</taxon>
        <taxon>Actinomycetes</taxon>
        <taxon>Micrococcales</taxon>
        <taxon>Micrococcaceae</taxon>
        <taxon>Glutamicibacter</taxon>
    </lineage>
</organism>
<keyword evidence="3 6" id="KW-0732">Signal</keyword>
<dbReference type="Pfam" id="PF00497">
    <property type="entry name" value="SBP_bac_3"/>
    <property type="match status" value="1"/>
</dbReference>
<evidence type="ECO:0000256" key="5">
    <source>
        <dbReference type="SAM" id="MobiDB-lite"/>
    </source>
</evidence>
<dbReference type="PANTHER" id="PTHR35936">
    <property type="entry name" value="MEMBRANE-BOUND LYTIC MUREIN TRANSGLYCOSYLASE F"/>
    <property type="match status" value="1"/>
</dbReference>
<evidence type="ECO:0000256" key="4">
    <source>
        <dbReference type="RuleBase" id="RU003744"/>
    </source>
</evidence>
<feature type="domain" description="Solute-binding protein family 3/N-terminal" evidence="7">
    <location>
        <begin position="54"/>
        <end position="272"/>
    </location>
</feature>
<dbReference type="SMART" id="SM00062">
    <property type="entry name" value="PBPb"/>
    <property type="match status" value="1"/>
</dbReference>
<sequence length="275" mass="29275">MKRTAPLLATAAILALSLSACGSSGSSTSASESGGTEGSAETGATLKKVQDSGVLTVGTEGTYRPFSFHEGDELTGYDVEVIEAVGEKMGVEVKFQETQWDAIFAGLDAGRFDVIANQVSINPEREEKYLFSEPYTVSTGVVVTKSDNSDITSFQTLKGKTTAQSLTSNFYETAKDAGAKVEPVEGWAQSITLLKQGRVDATVNDKLTFLDAQKTNPDDSIKIAAESEEQSKSAVALRKDSPELAKAIDSALEELRADGELAKISEKYFGEDVSK</sequence>
<dbReference type="EMBL" id="PNQX01000001">
    <property type="protein sequence ID" value="PMQ20144.1"/>
    <property type="molecule type" value="Genomic_DNA"/>
</dbReference>
<reference evidence="8 9" key="1">
    <citation type="journal article" date="2017" name="Elife">
        <title>Extensive horizontal gene transfer in cheese-associated bacteria.</title>
        <authorList>
            <person name="Bonham K.S."/>
            <person name="Wolfe B.E."/>
            <person name="Dutton R.J."/>
        </authorList>
    </citation>
    <scope>NUCLEOTIDE SEQUENCE [LARGE SCALE GENOMIC DNA]</scope>
    <source>
        <strain evidence="8 9">JB182</strain>
    </source>
</reference>
<proteinExistence type="inferred from homology"/>
<evidence type="ECO:0000256" key="2">
    <source>
        <dbReference type="ARBA" id="ARBA00010333"/>
    </source>
</evidence>
<protein>
    <submittedName>
        <fullName evidence="8">Polar amino acid ABC transporter substrate-binding protein</fullName>
    </submittedName>
</protein>
<evidence type="ECO:0000313" key="9">
    <source>
        <dbReference type="Proteomes" id="UP000235739"/>
    </source>
</evidence>
<dbReference type="GeneID" id="303186143"/>
<dbReference type="InterPro" id="IPR001638">
    <property type="entry name" value="Solute-binding_3/MltF_N"/>
</dbReference>
<dbReference type="SUPFAM" id="SSF53850">
    <property type="entry name" value="Periplasmic binding protein-like II"/>
    <property type="match status" value="1"/>
</dbReference>
<evidence type="ECO:0000256" key="6">
    <source>
        <dbReference type="SAM" id="SignalP"/>
    </source>
</evidence>
<dbReference type="PROSITE" id="PS51257">
    <property type="entry name" value="PROKAR_LIPOPROTEIN"/>
    <property type="match status" value="1"/>
</dbReference>
<dbReference type="RefSeq" id="WP_013349892.1">
    <property type="nucleotide sequence ID" value="NZ_JABUYH010000016.1"/>
</dbReference>
<comment type="similarity">
    <text evidence="2 4">Belongs to the bacterial solute-binding protein 3 family.</text>
</comment>
<evidence type="ECO:0000256" key="3">
    <source>
        <dbReference type="ARBA" id="ARBA00022729"/>
    </source>
</evidence>
<dbReference type="AlphaFoldDB" id="A0A2N7S1Y3"/>
<comment type="caution">
    <text evidence="8">The sequence shown here is derived from an EMBL/GenBank/DDBJ whole genome shotgun (WGS) entry which is preliminary data.</text>
</comment>
<dbReference type="OMA" id="KIAWESK"/>
<evidence type="ECO:0000256" key="1">
    <source>
        <dbReference type="ARBA" id="ARBA00004196"/>
    </source>
</evidence>
<feature type="signal peptide" evidence="6">
    <location>
        <begin position="1"/>
        <end position="22"/>
    </location>
</feature>
<dbReference type="Gene3D" id="3.40.190.10">
    <property type="entry name" value="Periplasmic binding protein-like II"/>
    <property type="match status" value="2"/>
</dbReference>